<keyword evidence="4" id="KW-1185">Reference proteome</keyword>
<evidence type="ECO:0000313" key="4">
    <source>
        <dbReference type="Proteomes" id="UP001497623"/>
    </source>
</evidence>
<dbReference type="CDD" id="cd00037">
    <property type="entry name" value="CLECT"/>
    <property type="match status" value="1"/>
</dbReference>
<dbReference type="Proteomes" id="UP001497623">
    <property type="component" value="Unassembled WGS sequence"/>
</dbReference>
<proteinExistence type="predicted"/>
<sequence>RLIHDYHGSLTSRTMWLFNCSLFMLMGYAYCGCPDARFEEIGGTCYYFSEDHGDHNIKASWESARTVCKDLGTELEMTVDLVNFGIEGSCCSEGLLLRNIHGKGGTDTWLGAEDMDEDDQFHWTVSGEAVDNHDSYWGRHEPNHIQAGVRENCMSTSMYRDGEYTRMYFNDAACDIAHHYVCQVY</sequence>
<evidence type="ECO:0000259" key="2">
    <source>
        <dbReference type="PROSITE" id="PS50041"/>
    </source>
</evidence>
<accession>A0AAV2SCV9</accession>
<dbReference type="AlphaFoldDB" id="A0AAV2SCV9"/>
<gene>
    <name evidence="3" type="ORF">MNOR_LOCUS36021</name>
</gene>
<dbReference type="Gene3D" id="3.10.100.10">
    <property type="entry name" value="Mannose-Binding Protein A, subunit A"/>
    <property type="match status" value="1"/>
</dbReference>
<name>A0AAV2SCV9_MEGNR</name>
<dbReference type="SUPFAM" id="SSF56436">
    <property type="entry name" value="C-type lectin-like"/>
    <property type="match status" value="1"/>
</dbReference>
<reference evidence="3 4" key="1">
    <citation type="submission" date="2024-05" db="EMBL/GenBank/DDBJ databases">
        <authorList>
            <person name="Wallberg A."/>
        </authorList>
    </citation>
    <scope>NUCLEOTIDE SEQUENCE [LARGE SCALE GENOMIC DNA]</scope>
</reference>
<dbReference type="InterPro" id="IPR016186">
    <property type="entry name" value="C-type_lectin-like/link_sf"/>
</dbReference>
<feature type="signal peptide" evidence="1">
    <location>
        <begin position="1"/>
        <end position="31"/>
    </location>
</feature>
<feature type="non-terminal residue" evidence="3">
    <location>
        <position position="1"/>
    </location>
</feature>
<protein>
    <recommendedName>
        <fullName evidence="2">C-type lectin domain-containing protein</fullName>
    </recommendedName>
</protein>
<dbReference type="PROSITE" id="PS50041">
    <property type="entry name" value="C_TYPE_LECTIN_2"/>
    <property type="match status" value="1"/>
</dbReference>
<dbReference type="EMBL" id="CAXKWB010063066">
    <property type="protein sequence ID" value="CAL4186117.1"/>
    <property type="molecule type" value="Genomic_DNA"/>
</dbReference>
<keyword evidence="1" id="KW-0732">Signal</keyword>
<organism evidence="3 4">
    <name type="scientific">Meganyctiphanes norvegica</name>
    <name type="common">Northern krill</name>
    <name type="synonym">Thysanopoda norvegica</name>
    <dbReference type="NCBI Taxonomy" id="48144"/>
    <lineage>
        <taxon>Eukaryota</taxon>
        <taxon>Metazoa</taxon>
        <taxon>Ecdysozoa</taxon>
        <taxon>Arthropoda</taxon>
        <taxon>Crustacea</taxon>
        <taxon>Multicrustacea</taxon>
        <taxon>Malacostraca</taxon>
        <taxon>Eumalacostraca</taxon>
        <taxon>Eucarida</taxon>
        <taxon>Euphausiacea</taxon>
        <taxon>Euphausiidae</taxon>
        <taxon>Meganyctiphanes</taxon>
    </lineage>
</organism>
<dbReference type="Pfam" id="PF00059">
    <property type="entry name" value="Lectin_C"/>
    <property type="match status" value="1"/>
</dbReference>
<comment type="caution">
    <text evidence="3">The sequence shown here is derived from an EMBL/GenBank/DDBJ whole genome shotgun (WGS) entry which is preliminary data.</text>
</comment>
<dbReference type="InterPro" id="IPR001304">
    <property type="entry name" value="C-type_lectin-like"/>
</dbReference>
<evidence type="ECO:0000313" key="3">
    <source>
        <dbReference type="EMBL" id="CAL4186117.1"/>
    </source>
</evidence>
<evidence type="ECO:0000256" key="1">
    <source>
        <dbReference type="SAM" id="SignalP"/>
    </source>
</evidence>
<feature type="chain" id="PRO_5043606995" description="C-type lectin domain-containing protein" evidence="1">
    <location>
        <begin position="32"/>
        <end position="185"/>
    </location>
</feature>
<feature type="domain" description="C-type lectin" evidence="2">
    <location>
        <begin position="41"/>
        <end position="183"/>
    </location>
</feature>
<dbReference type="InterPro" id="IPR016187">
    <property type="entry name" value="CTDL_fold"/>
</dbReference>